<organism evidence="1 2">
    <name type="scientific">Candidatus Acutalibacter pullistercoris</name>
    <dbReference type="NCBI Taxonomy" id="2838418"/>
    <lineage>
        <taxon>Bacteria</taxon>
        <taxon>Bacillati</taxon>
        <taxon>Bacillota</taxon>
        <taxon>Clostridia</taxon>
        <taxon>Eubacteriales</taxon>
        <taxon>Acutalibacteraceae</taxon>
        <taxon>Acutalibacter</taxon>
    </lineage>
</organism>
<proteinExistence type="predicted"/>
<dbReference type="InterPro" id="IPR011322">
    <property type="entry name" value="N-reg_PII-like_a/b"/>
</dbReference>
<dbReference type="EMBL" id="DXDU01000099">
    <property type="protein sequence ID" value="HIY26714.1"/>
    <property type="molecule type" value="Genomic_DNA"/>
</dbReference>
<accession>A0A9D1YDB0</accession>
<dbReference type="PROSITE" id="PS51343">
    <property type="entry name" value="PII_GLNB_DOM"/>
    <property type="match status" value="1"/>
</dbReference>
<evidence type="ECO:0000313" key="1">
    <source>
        <dbReference type="EMBL" id="HIY26714.1"/>
    </source>
</evidence>
<dbReference type="AlphaFoldDB" id="A0A9D1YDB0"/>
<dbReference type="InterPro" id="IPR015867">
    <property type="entry name" value="N-reg_PII/ATP_PRibTrfase_C"/>
</dbReference>
<dbReference type="Pfam" id="PF00543">
    <property type="entry name" value="P-II"/>
    <property type="match status" value="1"/>
</dbReference>
<dbReference type="GO" id="GO:0030234">
    <property type="term" value="F:enzyme regulator activity"/>
    <property type="evidence" value="ECO:0007669"/>
    <property type="project" value="InterPro"/>
</dbReference>
<reference evidence="1" key="2">
    <citation type="submission" date="2021-04" db="EMBL/GenBank/DDBJ databases">
        <authorList>
            <person name="Gilroy R."/>
        </authorList>
    </citation>
    <scope>NUCLEOTIDE SEQUENCE</scope>
    <source>
        <strain evidence="1">1282</strain>
    </source>
</reference>
<name>A0A9D1YDB0_9FIRM</name>
<protein>
    <recommendedName>
        <fullName evidence="3">Nitrogen regulatory protein P-II</fullName>
    </recommendedName>
</protein>
<dbReference type="GO" id="GO:0006808">
    <property type="term" value="P:regulation of nitrogen utilization"/>
    <property type="evidence" value="ECO:0007669"/>
    <property type="project" value="InterPro"/>
</dbReference>
<dbReference type="Gene3D" id="3.30.70.120">
    <property type="match status" value="1"/>
</dbReference>
<dbReference type="InterPro" id="IPR002187">
    <property type="entry name" value="N-reg_PII"/>
</dbReference>
<comment type="caution">
    <text evidence="1">The sequence shown here is derived from an EMBL/GenBank/DDBJ whole genome shotgun (WGS) entry which is preliminary data.</text>
</comment>
<dbReference type="Proteomes" id="UP000823915">
    <property type="component" value="Unassembled WGS sequence"/>
</dbReference>
<sequence length="233" mass="25468">MEHFKLIITIVDRGKGGKAVDLFRNFHLHFDFACLGAGTASSRILNYFGLDETAKELVWTLAPESRLRALLPRARQVLDLDTRGKGVLFTIPLTGLSAQVPPVLIKPEYEEDKEDSPMEKTSSVPQGHPYHLVLAIVNRGCDQQVMEAARSAGAKGGTVINARRVGYEDVQNMLGFTLQPEKEIVAILLPKEQKLPVMQAINKAAGLSTDCRGVLFSLPVDDVLGIAELAPQP</sequence>
<dbReference type="SUPFAM" id="SSF54913">
    <property type="entry name" value="GlnB-like"/>
    <property type="match status" value="2"/>
</dbReference>
<reference evidence="1" key="1">
    <citation type="journal article" date="2021" name="PeerJ">
        <title>Extensive microbial diversity within the chicken gut microbiome revealed by metagenomics and culture.</title>
        <authorList>
            <person name="Gilroy R."/>
            <person name="Ravi A."/>
            <person name="Getino M."/>
            <person name="Pursley I."/>
            <person name="Horton D.L."/>
            <person name="Alikhan N.F."/>
            <person name="Baker D."/>
            <person name="Gharbi K."/>
            <person name="Hall N."/>
            <person name="Watson M."/>
            <person name="Adriaenssens E.M."/>
            <person name="Foster-Nyarko E."/>
            <person name="Jarju S."/>
            <person name="Secka A."/>
            <person name="Antonio M."/>
            <person name="Oren A."/>
            <person name="Chaudhuri R.R."/>
            <person name="La Ragione R."/>
            <person name="Hildebrand F."/>
            <person name="Pallen M.J."/>
        </authorList>
    </citation>
    <scope>NUCLEOTIDE SEQUENCE</scope>
    <source>
        <strain evidence="1">1282</strain>
    </source>
</reference>
<evidence type="ECO:0000313" key="2">
    <source>
        <dbReference type="Proteomes" id="UP000823915"/>
    </source>
</evidence>
<evidence type="ECO:0008006" key="3">
    <source>
        <dbReference type="Google" id="ProtNLM"/>
    </source>
</evidence>
<gene>
    <name evidence="1" type="ORF">H9838_06010</name>
</gene>